<keyword evidence="9" id="KW-1185">Reference proteome</keyword>
<accession>A0A815F0H3</accession>
<dbReference type="AlphaFoldDB" id="A0A815F0H3"/>
<feature type="compositionally biased region" description="Acidic residues" evidence="2">
    <location>
        <begin position="76"/>
        <end position="104"/>
    </location>
</feature>
<protein>
    <recommendedName>
        <fullName evidence="10">Protein AATF</fullName>
    </recommendedName>
</protein>
<dbReference type="OrthoDB" id="5783963at2759"/>
<feature type="domain" description="AATF leucine zipper-containing" evidence="4">
    <location>
        <begin position="149"/>
        <end position="286"/>
    </location>
</feature>
<dbReference type="Pfam" id="PF08164">
    <property type="entry name" value="TRAUB"/>
    <property type="match status" value="1"/>
</dbReference>
<comment type="similarity">
    <text evidence="1">Belongs to the AATF family.</text>
</comment>
<evidence type="ECO:0000256" key="2">
    <source>
        <dbReference type="SAM" id="MobiDB-lite"/>
    </source>
</evidence>
<dbReference type="Pfam" id="PF13339">
    <property type="entry name" value="AATF-Che1"/>
    <property type="match status" value="1"/>
</dbReference>
<evidence type="ECO:0000313" key="5">
    <source>
        <dbReference type="EMBL" id="CAF0774507.1"/>
    </source>
</evidence>
<dbReference type="PANTHER" id="PTHR15565">
    <property type="entry name" value="AATF PROTEIN APOPTOSIS ANTAGONIZING TRANSCRIPTION FACTOR"/>
    <property type="match status" value="1"/>
</dbReference>
<feature type="region of interest" description="Disordered" evidence="2">
    <location>
        <begin position="67"/>
        <end position="104"/>
    </location>
</feature>
<dbReference type="EMBL" id="CAJOBA010000772">
    <property type="protein sequence ID" value="CAF3555633.1"/>
    <property type="molecule type" value="Genomic_DNA"/>
</dbReference>
<dbReference type="EMBL" id="CAJNOQ010013226">
    <property type="protein sequence ID" value="CAF1317000.1"/>
    <property type="molecule type" value="Genomic_DNA"/>
</dbReference>
<dbReference type="Proteomes" id="UP000682733">
    <property type="component" value="Unassembled WGS sequence"/>
</dbReference>
<dbReference type="PANTHER" id="PTHR15565:SF0">
    <property type="entry name" value="PROTEIN AATF"/>
    <property type="match status" value="1"/>
</dbReference>
<dbReference type="GO" id="GO:0005730">
    <property type="term" value="C:nucleolus"/>
    <property type="evidence" value="ECO:0007669"/>
    <property type="project" value="TreeGrafter"/>
</dbReference>
<evidence type="ECO:0000313" key="8">
    <source>
        <dbReference type="EMBL" id="CAF4159816.1"/>
    </source>
</evidence>
<name>A0A815F0H3_9BILA</name>
<feature type="region of interest" description="Disordered" evidence="2">
    <location>
        <begin position="1"/>
        <end position="23"/>
    </location>
</feature>
<dbReference type="Proteomes" id="UP000677228">
    <property type="component" value="Unassembled WGS sequence"/>
</dbReference>
<gene>
    <name evidence="6" type="ORF">GPM918_LOCUS29283</name>
    <name evidence="5" type="ORF">OVA965_LOCUS3267</name>
    <name evidence="8" type="ORF">SRO942_LOCUS29855</name>
    <name evidence="7" type="ORF">TMI583_LOCUS3266</name>
</gene>
<comment type="caution">
    <text evidence="6">The sequence shown here is derived from an EMBL/GenBank/DDBJ whole genome shotgun (WGS) entry which is preliminary data.</text>
</comment>
<dbReference type="Proteomes" id="UP000681722">
    <property type="component" value="Unassembled WGS sequence"/>
</dbReference>
<dbReference type="InterPro" id="IPR039223">
    <property type="entry name" value="AATF/Bfr2"/>
</dbReference>
<organism evidence="6 9">
    <name type="scientific">Didymodactylos carnosus</name>
    <dbReference type="NCBI Taxonomy" id="1234261"/>
    <lineage>
        <taxon>Eukaryota</taxon>
        <taxon>Metazoa</taxon>
        <taxon>Spiralia</taxon>
        <taxon>Gnathifera</taxon>
        <taxon>Rotifera</taxon>
        <taxon>Eurotatoria</taxon>
        <taxon>Bdelloidea</taxon>
        <taxon>Philodinida</taxon>
        <taxon>Philodinidae</taxon>
        <taxon>Didymodactylos</taxon>
    </lineage>
</organism>
<reference evidence="6" key="1">
    <citation type="submission" date="2021-02" db="EMBL/GenBank/DDBJ databases">
        <authorList>
            <person name="Nowell W R."/>
        </authorList>
    </citation>
    <scope>NUCLEOTIDE SEQUENCE</scope>
</reference>
<evidence type="ECO:0000313" key="9">
    <source>
        <dbReference type="Proteomes" id="UP000663829"/>
    </source>
</evidence>
<feature type="domain" description="Apoptosis-antagonizing transcription factor C-terminal" evidence="3">
    <location>
        <begin position="350"/>
        <end position="432"/>
    </location>
</feature>
<proteinExistence type="inferred from homology"/>
<evidence type="ECO:0008006" key="10">
    <source>
        <dbReference type="Google" id="ProtNLM"/>
    </source>
</evidence>
<evidence type="ECO:0000313" key="7">
    <source>
        <dbReference type="EMBL" id="CAF3555633.1"/>
    </source>
</evidence>
<evidence type="ECO:0000259" key="4">
    <source>
        <dbReference type="Pfam" id="PF13339"/>
    </source>
</evidence>
<evidence type="ECO:0000313" key="6">
    <source>
        <dbReference type="EMBL" id="CAF1317000.1"/>
    </source>
</evidence>
<evidence type="ECO:0000259" key="3">
    <source>
        <dbReference type="Pfam" id="PF08164"/>
    </source>
</evidence>
<dbReference type="InterPro" id="IPR025160">
    <property type="entry name" value="AATF"/>
</dbReference>
<evidence type="ECO:0000256" key="1">
    <source>
        <dbReference type="ARBA" id="ARBA00008966"/>
    </source>
</evidence>
<dbReference type="EMBL" id="CAJOBC010045717">
    <property type="protein sequence ID" value="CAF4159816.1"/>
    <property type="molecule type" value="Genomic_DNA"/>
</dbReference>
<dbReference type="Proteomes" id="UP000663829">
    <property type="component" value="Unassembled WGS sequence"/>
</dbReference>
<dbReference type="InterPro" id="IPR012617">
    <property type="entry name" value="AATF_C"/>
</dbReference>
<sequence length="451" mass="52450">MTLAKQLQELSSTKPTIYDPDSISDDETAAVVVPKFADENEEKLEYPFPRKKSVLLSDVDQRYQGKQISRHLAFENDNEDEIEQEDEPSDETNEEESQSDDEDVIINEEEVEEEEDVDIDGTVVKLPADINQQQKHHLENGDSRTKTTDLKKAEAVRRQISLWDSFLELRIKLQKACITCNCLPQNSTQMNDEKLSQVMLENSTLLRKNIALLLAITQKLSGQSSLKRQRESENEDIDDEQSTTKMFKTISKRLRRDVDCVDDEIKQVYDSFIPYRDDTVQKWYDKTHTFTKKNKSGIIDQSPLTQIKQIMSIPDRLIKRTKTCRIDYDFVSSNNNNESNDEIFDDGDFYHQLLREFIERKTASITDPLQISRHWAQLRKLRSKSKKKVDTKASKGRKIRYNVHKKLVNFMAPTDRSTFTEDAKNDLFSSLFGKHETEAKSMWTDNGIRLI</sequence>
<dbReference type="EMBL" id="CAJNOK010000772">
    <property type="protein sequence ID" value="CAF0774507.1"/>
    <property type="molecule type" value="Genomic_DNA"/>
</dbReference>